<keyword evidence="4" id="KW-1185">Reference proteome</keyword>
<dbReference type="GO" id="GO:0006508">
    <property type="term" value="P:proteolysis"/>
    <property type="evidence" value="ECO:0007669"/>
    <property type="project" value="InterPro"/>
</dbReference>
<dbReference type="PANTHER" id="PTHR42776">
    <property type="entry name" value="SERINE PEPTIDASE S9 FAMILY MEMBER"/>
    <property type="match status" value="1"/>
</dbReference>
<keyword evidence="1" id="KW-0378">Hydrolase</keyword>
<name>A0A2R4M9R6_9HYPH</name>
<dbReference type="PANTHER" id="PTHR42776:SF27">
    <property type="entry name" value="DIPEPTIDYL PEPTIDASE FAMILY MEMBER 6"/>
    <property type="match status" value="1"/>
</dbReference>
<dbReference type="Proteomes" id="UP000258927">
    <property type="component" value="Chromosome"/>
</dbReference>
<dbReference type="AlphaFoldDB" id="A0A2R4M9R6"/>
<accession>A0A2R4M9R6</accession>
<evidence type="ECO:0000313" key="3">
    <source>
        <dbReference type="EMBL" id="AVX02778.1"/>
    </source>
</evidence>
<dbReference type="InterPro" id="IPR011042">
    <property type="entry name" value="6-blade_b-propeller_TolB-like"/>
</dbReference>
<dbReference type="InterPro" id="IPR001375">
    <property type="entry name" value="Peptidase_S9_cat"/>
</dbReference>
<dbReference type="SUPFAM" id="SSF82171">
    <property type="entry name" value="DPP6 N-terminal domain-like"/>
    <property type="match status" value="1"/>
</dbReference>
<evidence type="ECO:0000313" key="4">
    <source>
        <dbReference type="Proteomes" id="UP000258927"/>
    </source>
</evidence>
<organism evidence="3 4">
    <name type="scientific">Maritalea myrionectae</name>
    <dbReference type="NCBI Taxonomy" id="454601"/>
    <lineage>
        <taxon>Bacteria</taxon>
        <taxon>Pseudomonadati</taxon>
        <taxon>Pseudomonadota</taxon>
        <taxon>Alphaproteobacteria</taxon>
        <taxon>Hyphomicrobiales</taxon>
        <taxon>Devosiaceae</taxon>
        <taxon>Maritalea</taxon>
    </lineage>
</organism>
<evidence type="ECO:0000259" key="2">
    <source>
        <dbReference type="Pfam" id="PF00326"/>
    </source>
</evidence>
<sequence length="666" mass="72737">MAPAFASSSQYDLIPREALLGNPTQSQGRISPDGKWLSWLAPKDGVMNVWVAPADAPDEARVITQDKKRGINAHFWTPDSAYILTQQDKGGDENFHLYATNIETAETRDLTPIKDGARAQMLKMNKDYPGRAIIGINERDPQFFDLYDLNYRTGEMSLLAENPGYGGWDIDNSLTPRFGVETIPGGGANIYHVNEKGEKGDLFQTIENDDFFNTNLIGFSKDNKSIYMLDSRGRDKAAFTKVEIESGKSTELASSDLADISNVATDPETLEPLAYAVNHLKSEWTALDPSIEGDLEFLKSQFKGQISITSATRDNRKWVVVDDAAEAPGTYQLYDRDSKTLTELFSSRPALADAPLQPMHPVAIKARDGLELVSYYTLPPGTDEDGDGIPDQPVPTILWVHGGPWARDGYGYNATHQWMANRGYAVLSVNYRGSTGFGKNHVNSAIGEWSGKMHDDLIDAVDWAIEKGIADPDKVAIGGGSYGGYATLVGVTFTPDKFACGVDIVGPSNLVTLMESFPPYWRPVLEGTFYRHIGDPAKPEDRERIVAQSPLTHVDEIKVPLLIGQGANDPRVTKIEADQIADAMQEKGLPVTYLNYTDEGHGFQRPENRLSFFATMEGFLAECLGGRAEPIGDAFKGSSAEILAGIEGVKGLEAAAKALAPGQKAD</sequence>
<gene>
    <name evidence="3" type="ORF">MXMO3_00230</name>
</gene>
<dbReference type="GO" id="GO:0004252">
    <property type="term" value="F:serine-type endopeptidase activity"/>
    <property type="evidence" value="ECO:0007669"/>
    <property type="project" value="TreeGrafter"/>
</dbReference>
<feature type="domain" description="Peptidase S9 prolyl oligopeptidase catalytic" evidence="2">
    <location>
        <begin position="413"/>
        <end position="626"/>
    </location>
</feature>
<evidence type="ECO:0000256" key="1">
    <source>
        <dbReference type="ARBA" id="ARBA00022801"/>
    </source>
</evidence>
<reference evidence="3 4" key="1">
    <citation type="submission" date="2017-05" db="EMBL/GenBank/DDBJ databases">
        <title>Genome Analysis of Maritalea myrionectae HL2708#5.</title>
        <authorList>
            <consortium name="Cotde Inc.-PKNU"/>
            <person name="Jang D."/>
            <person name="Oh H.-M."/>
        </authorList>
    </citation>
    <scope>NUCLEOTIDE SEQUENCE [LARGE SCALE GENOMIC DNA]</scope>
    <source>
        <strain evidence="3 4">HL2708#5</strain>
    </source>
</reference>
<dbReference type="EMBL" id="CP021330">
    <property type="protein sequence ID" value="AVX02778.1"/>
    <property type="molecule type" value="Genomic_DNA"/>
</dbReference>
<protein>
    <submittedName>
        <fullName evidence="3">Acylaminoacyl-peptidase</fullName>
    </submittedName>
</protein>
<dbReference type="Gene3D" id="3.40.50.1820">
    <property type="entry name" value="alpha/beta hydrolase"/>
    <property type="match status" value="1"/>
</dbReference>
<dbReference type="STRING" id="1122213.GCA_000423365_02944"/>
<dbReference type="KEGG" id="mmyr:MXMO3_00230"/>
<dbReference type="Pfam" id="PF00326">
    <property type="entry name" value="Peptidase_S9"/>
    <property type="match status" value="1"/>
</dbReference>
<dbReference type="SUPFAM" id="SSF53474">
    <property type="entry name" value="alpha/beta-Hydrolases"/>
    <property type="match status" value="1"/>
</dbReference>
<dbReference type="InterPro" id="IPR029058">
    <property type="entry name" value="AB_hydrolase_fold"/>
</dbReference>
<dbReference type="Gene3D" id="2.120.10.30">
    <property type="entry name" value="TolB, C-terminal domain"/>
    <property type="match status" value="1"/>
</dbReference>
<proteinExistence type="predicted"/>